<evidence type="ECO:0000256" key="16">
    <source>
        <dbReference type="ARBA" id="ARBA00023166"/>
    </source>
</evidence>
<keyword evidence="5" id="KW-0153">Cholesterol metabolism</keyword>
<feature type="transmembrane region" description="Helical" evidence="23">
    <location>
        <begin position="297"/>
        <end position="315"/>
    </location>
</feature>
<name>A0A022VQZ1_TRIRU</name>
<evidence type="ECO:0000256" key="6">
    <source>
        <dbReference type="ARBA" id="ARBA00022692"/>
    </source>
</evidence>
<comment type="similarity">
    <text evidence="3 23">Belongs to the ERG4/ERG24 family.</text>
</comment>
<keyword evidence="17 23" id="KW-0753">Steroid metabolism</keyword>
<comment type="catalytic activity">
    <reaction evidence="22">
        <text>7-dehydrodesmosterol + NADPH + H(+) = desmosterol + NADP(+)</text>
        <dbReference type="Rhea" id="RHEA:46740"/>
        <dbReference type="ChEBI" id="CHEBI:15378"/>
        <dbReference type="ChEBI" id="CHEBI:17737"/>
        <dbReference type="ChEBI" id="CHEBI:27910"/>
        <dbReference type="ChEBI" id="CHEBI:57783"/>
        <dbReference type="ChEBI" id="CHEBI:58349"/>
    </reaction>
    <physiologicalReaction direction="left-to-right" evidence="22">
        <dbReference type="Rhea" id="RHEA:46741"/>
    </physiologicalReaction>
</comment>
<keyword evidence="14 23" id="KW-0443">Lipid metabolism</keyword>
<proteinExistence type="inferred from homology"/>
<keyword evidence="4 23" id="KW-0444">Lipid biosynthesis</keyword>
<evidence type="ECO:0000256" key="7">
    <source>
        <dbReference type="ARBA" id="ARBA00022778"/>
    </source>
</evidence>
<reference evidence="24" key="1">
    <citation type="submission" date="2014-02" db="EMBL/GenBank/DDBJ databases">
        <title>The Genome Sequence of Trichophyton rubrum (morphotype fischeri) CBS 288.86.</title>
        <authorList>
            <consortium name="The Broad Institute Genomics Platform"/>
            <person name="Cuomo C.A."/>
            <person name="White T.C."/>
            <person name="Graser Y."/>
            <person name="Martinez-Rossi N."/>
            <person name="Heitman J."/>
            <person name="Young S.K."/>
            <person name="Zeng Q."/>
            <person name="Gargeya S."/>
            <person name="Abouelleil A."/>
            <person name="Alvarado L."/>
            <person name="Chapman S.B."/>
            <person name="Gainer-Dewar J."/>
            <person name="Goldberg J."/>
            <person name="Griggs A."/>
            <person name="Gujja S."/>
            <person name="Hansen M."/>
            <person name="Howarth C."/>
            <person name="Imamovic A."/>
            <person name="Larimer J."/>
            <person name="Martinez D."/>
            <person name="Murphy C."/>
            <person name="Pearson M.D."/>
            <person name="Persinoti G."/>
            <person name="Poon T."/>
            <person name="Priest M."/>
            <person name="Roberts A.D."/>
            <person name="Saif S."/>
            <person name="Shea T.D."/>
            <person name="Sykes S.N."/>
            <person name="Wortman J."/>
            <person name="Nusbaum C."/>
            <person name="Birren B."/>
        </authorList>
    </citation>
    <scope>NUCLEOTIDE SEQUENCE [LARGE SCALE GENOMIC DNA]</scope>
    <source>
        <strain evidence="24">CBS 288.86</strain>
    </source>
</reference>
<organism evidence="24">
    <name type="scientific">Trichophyton rubrum CBS 288.86</name>
    <dbReference type="NCBI Taxonomy" id="1215330"/>
    <lineage>
        <taxon>Eukaryota</taxon>
        <taxon>Fungi</taxon>
        <taxon>Dikarya</taxon>
        <taxon>Ascomycota</taxon>
        <taxon>Pezizomycotina</taxon>
        <taxon>Eurotiomycetes</taxon>
        <taxon>Eurotiomycetidae</taxon>
        <taxon>Onygenales</taxon>
        <taxon>Arthrodermataceae</taxon>
        <taxon>Trichophyton</taxon>
    </lineage>
</organism>
<feature type="transmembrane region" description="Helical" evidence="23">
    <location>
        <begin position="141"/>
        <end position="160"/>
    </location>
</feature>
<dbReference type="PANTHER" id="PTHR21257">
    <property type="entry name" value="DELTA(14)-STEROL REDUCTASE"/>
    <property type="match status" value="1"/>
</dbReference>
<feature type="transmembrane region" description="Helical" evidence="23">
    <location>
        <begin position="327"/>
        <end position="346"/>
    </location>
</feature>
<dbReference type="AlphaFoldDB" id="A0A022VQZ1"/>
<feature type="transmembrane region" description="Helical" evidence="23">
    <location>
        <begin position="238"/>
        <end position="255"/>
    </location>
</feature>
<evidence type="ECO:0000313" key="24">
    <source>
        <dbReference type="EMBL" id="EZF48364.1"/>
    </source>
</evidence>
<dbReference type="OrthoDB" id="5326588at2759"/>
<accession>A0A022VQZ1</accession>
<evidence type="ECO:0000256" key="13">
    <source>
        <dbReference type="ARBA" id="ARBA00023011"/>
    </source>
</evidence>
<evidence type="ECO:0000256" key="22">
    <source>
        <dbReference type="ARBA" id="ARBA00047826"/>
    </source>
</evidence>
<dbReference type="PROSITE" id="PS01018">
    <property type="entry name" value="STEROL_REDUCT_2"/>
    <property type="match status" value="1"/>
</dbReference>
<feature type="transmembrane region" description="Helical" evidence="23">
    <location>
        <begin position="99"/>
        <end position="121"/>
    </location>
</feature>
<evidence type="ECO:0000256" key="8">
    <source>
        <dbReference type="ARBA" id="ARBA00022824"/>
    </source>
</evidence>
<keyword evidence="10 23" id="KW-0752">Steroid biosynthesis</keyword>
<evidence type="ECO:0000256" key="21">
    <source>
        <dbReference type="ARBA" id="ARBA00047795"/>
    </source>
</evidence>
<dbReference type="InterPro" id="IPR018083">
    <property type="entry name" value="Sterol_reductase_CS"/>
</dbReference>
<evidence type="ECO:0000256" key="18">
    <source>
        <dbReference type="ARBA" id="ARBA00038851"/>
    </source>
</evidence>
<comment type="subcellular location">
    <subcellularLocation>
        <location evidence="1">Endoplasmic reticulum membrane</location>
        <topology evidence="1">Multi-pass membrane protein</topology>
    </subcellularLocation>
</comment>
<evidence type="ECO:0000256" key="20">
    <source>
        <dbReference type="ARBA" id="ARBA00042688"/>
    </source>
</evidence>
<dbReference type="EC" id="1.3.1.21" evidence="18"/>
<dbReference type="Proteomes" id="UP000023758">
    <property type="component" value="Unassembled WGS sequence"/>
</dbReference>
<dbReference type="Gene3D" id="1.20.120.1630">
    <property type="match status" value="1"/>
</dbReference>
<evidence type="ECO:0000256" key="9">
    <source>
        <dbReference type="ARBA" id="ARBA00022857"/>
    </source>
</evidence>
<comment type="catalytic activity">
    <reaction evidence="21">
        <text>cholesterol + NADP(+) = 7-dehydrocholesterol + NADPH + H(+)</text>
        <dbReference type="Rhea" id="RHEA:23984"/>
        <dbReference type="ChEBI" id="CHEBI:15378"/>
        <dbReference type="ChEBI" id="CHEBI:16113"/>
        <dbReference type="ChEBI" id="CHEBI:17759"/>
        <dbReference type="ChEBI" id="CHEBI:57783"/>
        <dbReference type="ChEBI" id="CHEBI:58349"/>
        <dbReference type="EC" id="1.3.1.21"/>
    </reaction>
    <physiologicalReaction direction="right-to-left" evidence="21">
        <dbReference type="Rhea" id="RHEA:23986"/>
    </physiologicalReaction>
</comment>
<keyword evidence="9" id="KW-0521">NADP</keyword>
<keyword evidence="8" id="KW-0256">Endoplasmic reticulum</keyword>
<evidence type="ECO:0000256" key="11">
    <source>
        <dbReference type="ARBA" id="ARBA00022989"/>
    </source>
</evidence>
<dbReference type="GO" id="GO:0006695">
    <property type="term" value="P:cholesterol biosynthetic process"/>
    <property type="evidence" value="ECO:0007669"/>
    <property type="project" value="UniProtKB-KW"/>
</dbReference>
<keyword evidence="16 23" id="KW-1207">Sterol metabolism</keyword>
<dbReference type="HOGENOM" id="CLU_015631_0_0_1"/>
<dbReference type="GO" id="GO:0005789">
    <property type="term" value="C:endoplasmic reticulum membrane"/>
    <property type="evidence" value="ECO:0007669"/>
    <property type="project" value="UniProtKB-SubCell"/>
</dbReference>
<evidence type="ECO:0000256" key="3">
    <source>
        <dbReference type="ARBA" id="ARBA00005402"/>
    </source>
</evidence>
<feature type="transmembrane region" description="Helical" evidence="23">
    <location>
        <begin position="261"/>
        <end position="285"/>
    </location>
</feature>
<keyword evidence="12 23" id="KW-0560">Oxidoreductase</keyword>
<evidence type="ECO:0000256" key="12">
    <source>
        <dbReference type="ARBA" id="ARBA00023002"/>
    </source>
</evidence>
<keyword evidence="7" id="KW-0152">Cholesterol biosynthesis</keyword>
<sequence length="470" mass="53214">MSDITITNSNVCASARKRPFTIQGAIDERSQDKITVWGRKGTTSALGGVACLAMMVVCPMITIFWWTSLSHYDGSLYHAGVSMVKTGLIPFFIQNTPGTTLPVVTVYACWTLSHVILYSFLPGTRCKGQLTPAGNLLEYKINGFLACIVSLLLAGALHYYGLFDLAFVAQNWGSFVCLFNIYGLLLALVFYIKAHVSPTHPEDRKFSGSIFYDFYMGIEFNPRLGADWDMKLFHNGRPGMIGWLIVDMCFAAWQYQQHGYITNSMIITSFLHAVYVIDFFCNEGWYLKTLDMCHDHFGFYFSWGIAAWLPVMYTLQTQYLATHPVDLSSWTAALILTTGVSGYVLFRAANHQKYISRATNGDCKIWGKSPQFILAKYKTAEGSMHESLLLCSGWWGLVRHANYLGDLILSYSMCASCGFTNLLPWTYAIYMTILLVHRCYRDEVRCHNKYGDSWKEYCAKVPYRIIPGIF</sequence>
<comment type="pathway">
    <text evidence="2">Steroid biosynthesis; cholesterol biosynthesis.</text>
</comment>
<evidence type="ECO:0000256" key="10">
    <source>
        <dbReference type="ARBA" id="ARBA00022955"/>
    </source>
</evidence>
<evidence type="ECO:0000256" key="15">
    <source>
        <dbReference type="ARBA" id="ARBA00023136"/>
    </source>
</evidence>
<keyword evidence="6 23" id="KW-0812">Transmembrane</keyword>
<protein>
    <recommendedName>
        <fullName evidence="19">7-dehydrocholesterol reductase</fullName>
        <ecNumber evidence="18">1.3.1.21</ecNumber>
    </recommendedName>
    <alternativeName>
        <fullName evidence="20">Sterol Delta(7)-reductase</fullName>
    </alternativeName>
</protein>
<dbReference type="GO" id="GO:0016132">
    <property type="term" value="P:brassinosteroid biosynthetic process"/>
    <property type="evidence" value="ECO:0007669"/>
    <property type="project" value="TreeGrafter"/>
</dbReference>
<evidence type="ECO:0000256" key="1">
    <source>
        <dbReference type="ARBA" id="ARBA00004477"/>
    </source>
</evidence>
<evidence type="ECO:0000256" key="17">
    <source>
        <dbReference type="ARBA" id="ARBA00023221"/>
    </source>
</evidence>
<dbReference type="FunFam" id="1.20.120.1630:FF:000004">
    <property type="entry name" value="7-dehydrocholesterol reductase"/>
    <property type="match status" value="1"/>
</dbReference>
<feature type="transmembrane region" description="Helical" evidence="23">
    <location>
        <begin position="45"/>
        <end position="67"/>
    </location>
</feature>
<evidence type="ECO:0000256" key="14">
    <source>
        <dbReference type="ARBA" id="ARBA00023098"/>
    </source>
</evidence>
<feature type="transmembrane region" description="Helical" evidence="23">
    <location>
        <begin position="172"/>
        <end position="192"/>
    </location>
</feature>
<dbReference type="EMBL" id="KK207929">
    <property type="protein sequence ID" value="EZF48364.1"/>
    <property type="molecule type" value="Genomic_DNA"/>
</dbReference>
<dbReference type="InterPro" id="IPR001171">
    <property type="entry name" value="ERG24_DHCR-like"/>
</dbReference>
<evidence type="ECO:0000256" key="4">
    <source>
        <dbReference type="ARBA" id="ARBA00022516"/>
    </source>
</evidence>
<keyword evidence="15 23" id="KW-0472">Membrane</keyword>
<gene>
    <name evidence="24" type="ORF">H103_08004</name>
</gene>
<keyword evidence="13 23" id="KW-0756">Sterol biosynthesis</keyword>
<dbReference type="Pfam" id="PF01222">
    <property type="entry name" value="ERG4_ERG24"/>
    <property type="match status" value="1"/>
</dbReference>
<evidence type="ECO:0000256" key="5">
    <source>
        <dbReference type="ARBA" id="ARBA00022548"/>
    </source>
</evidence>
<dbReference type="PANTHER" id="PTHR21257:SF38">
    <property type="entry name" value="7-DEHYDROCHOLESTEROL REDUCTASE"/>
    <property type="match status" value="1"/>
</dbReference>
<evidence type="ECO:0000256" key="2">
    <source>
        <dbReference type="ARBA" id="ARBA00004770"/>
    </source>
</evidence>
<dbReference type="GO" id="GO:0047598">
    <property type="term" value="F:7-dehydrocholesterol reductase activity"/>
    <property type="evidence" value="ECO:0007669"/>
    <property type="project" value="UniProtKB-EC"/>
</dbReference>
<dbReference type="PROSITE" id="PS01017">
    <property type="entry name" value="STEROL_REDUCT_1"/>
    <property type="match status" value="1"/>
</dbReference>
<keyword evidence="11 23" id="KW-1133">Transmembrane helix</keyword>
<evidence type="ECO:0000256" key="23">
    <source>
        <dbReference type="RuleBase" id="RU369120"/>
    </source>
</evidence>
<evidence type="ECO:0000256" key="19">
    <source>
        <dbReference type="ARBA" id="ARBA00039984"/>
    </source>
</evidence>